<sequence>MAKIDPHTVDMLQLRAPKASKADKKAVKGLILSGEVFSEFSEADRAAIWHKLRSCEACDCVIPSIHTFFRDISYLNVCADAVKRLAVLNKQHPTVQKALAHSFRPRRANEDCQIQTSETTFRGQPGTSADRKETGYRQICMYAMRWYPEMAKDEQSHTLKAKPTRAKADENAIYDMAVLARRLGFRSKQIKNILKQSPDRQIARTALLKARRPDRYHYDDDMFESLVDRITEIFSLAIPSDNQPAAELIVGRAVKLKDRCGPPAIQAQRLDRLHLFLDRLHTEMPSQQHVSSFYVRQCVYYAFFGKPSVPRPHSTTTGRPSSELPSDRSSPLFVPDDSPRGDLESTAEEALARSDREGQPTSHHQLREIRRERRRQRREERQNRRQERRREHAVEQVPAVSRSFSLRDSPTSTMSDVSGTIIDNQESPRSSGVSEETELWPESGEIEQQAEEGSIPEQIEQEHLETESMEQEEQGQLMRENEESVEQERLAREAEERAEQERLAREAEERAEQVRRAREAEETAAAQRAEQERLAREAEERAEQERLAREAEEIAAAERLAAETAEQERLAKEAERMAAEEAATERGLNKNTRHQREKPLHRVTAEDVEKLLDGMLQGNPEQKTIGSHDIQGRDLLVEGPSEATGNAHAEEERVAKERDNTLAQLQEKAEYNIMPSESHEILADPSRPVTQLDLSSLIARWREGASQLDEDDTRRPHSRRSRHGQQSRHSKPTGLRKSRMKERSTYQDINRTGTHDAATYKQLGWDPEASLPGPVPPTQAPPPPASVPVAHSTREGIIDVHPEDQTLHQPVREVQEPTLPAPIPEEHNDRTAADGNRVGGPLNQGAIHANTLEKPLEGTVAPRTMSSGIDGAGNHPSSVVMPYEGYAALEPAKRQELARQGHQGVATDVTETAEETLGLAQQEEQERPTVDRADPEQARKESQGATMSSDRQERIIPSEVPSGINAEDQSPFPAEITSGPRAGAATVQDPTTHGGTAAAPSQTTPRHGRRSRPLGIKKARNTAKQRRSKENLPSGIEQTQVDKHTRRERVAQKKRASKVVTQIDFRAWIEGNQTVANPQPELARAKRPRPVDEESGETGHGSATSGTGLTSPEQRKRLRPNRPRKGEEHAPSNDVNEVNPPPLPPMPVTGGASSGSHWDDIQPGRNVTITFRAYERGEWRKLDAVSVNASDPREAQKLADHYARAEGQNARFYNRALRKVSVNQCVRAAIDDGTFTILMSLGRELAVTRQLVASVTRLFKGVIANTASATDDKPDKRFKGQRGPGTVVAGPARSEGRVPGHLVRGLRASACGPVTLAIGTRASNTGPAPEPIDQIGAQTQVSEGSAGPESYDILLVRSSVPAVLDRQTIFNRKSLVPLIQLHSPIHQRYRRAFSI</sequence>
<feature type="region of interest" description="Disordered" evidence="1">
    <location>
        <begin position="704"/>
        <end position="791"/>
    </location>
</feature>
<proteinExistence type="predicted"/>
<feature type="region of interest" description="Disordered" evidence="1">
    <location>
        <begin position="818"/>
        <end position="840"/>
    </location>
</feature>
<accession>A0A507QNP7</accession>
<evidence type="ECO:0000313" key="2">
    <source>
        <dbReference type="EMBL" id="TQB70128.1"/>
    </source>
</evidence>
<name>A0A507QNP7_MONPU</name>
<dbReference type="Proteomes" id="UP000319663">
    <property type="component" value="Unassembled WGS sequence"/>
</dbReference>
<organism evidence="2 3">
    <name type="scientific">Monascus purpureus</name>
    <name type="common">Red mold</name>
    <name type="synonym">Monascus anka</name>
    <dbReference type="NCBI Taxonomy" id="5098"/>
    <lineage>
        <taxon>Eukaryota</taxon>
        <taxon>Fungi</taxon>
        <taxon>Dikarya</taxon>
        <taxon>Ascomycota</taxon>
        <taxon>Pezizomycotina</taxon>
        <taxon>Eurotiomycetes</taxon>
        <taxon>Eurotiomycetidae</taxon>
        <taxon>Eurotiales</taxon>
        <taxon>Aspergillaceae</taxon>
        <taxon>Monascus</taxon>
    </lineage>
</organism>
<feature type="compositionally biased region" description="Basic and acidic residues" evidence="1">
    <location>
        <begin position="1040"/>
        <end position="1051"/>
    </location>
</feature>
<dbReference type="STRING" id="5098.A0A507QNP7"/>
<reference evidence="2 3" key="1">
    <citation type="submission" date="2019-06" db="EMBL/GenBank/DDBJ databases">
        <title>Wine fermentation using esterase from Monascus purpureus.</title>
        <authorList>
            <person name="Geng C."/>
            <person name="Zhang Y."/>
        </authorList>
    </citation>
    <scope>NUCLEOTIDE SEQUENCE [LARGE SCALE GENOMIC DNA]</scope>
    <source>
        <strain evidence="2">HQ1</strain>
    </source>
</reference>
<dbReference type="EMBL" id="VIFY01000121">
    <property type="protein sequence ID" value="TQB70128.1"/>
    <property type="molecule type" value="Genomic_DNA"/>
</dbReference>
<gene>
    <name evidence="2" type="ORF">MPDQ_000955</name>
</gene>
<feature type="compositionally biased region" description="Basic and acidic residues" evidence="1">
    <location>
        <begin position="479"/>
        <end position="521"/>
    </location>
</feature>
<feature type="compositionally biased region" description="Pro residues" evidence="1">
    <location>
        <begin position="773"/>
        <end position="786"/>
    </location>
</feature>
<feature type="region of interest" description="Disordered" evidence="1">
    <location>
        <begin position="309"/>
        <end position="604"/>
    </location>
</feature>
<keyword evidence="3" id="KW-1185">Reference proteome</keyword>
<feature type="compositionally biased region" description="Acidic residues" evidence="1">
    <location>
        <begin position="435"/>
        <end position="450"/>
    </location>
</feature>
<feature type="compositionally biased region" description="Basic residues" evidence="1">
    <location>
        <begin position="1006"/>
        <end position="1027"/>
    </location>
</feature>
<feature type="compositionally biased region" description="Polar residues" evidence="1">
    <location>
        <begin position="313"/>
        <end position="329"/>
    </location>
</feature>
<protein>
    <submittedName>
        <fullName evidence="2">Uncharacterized protein</fullName>
    </submittedName>
</protein>
<feature type="compositionally biased region" description="Basic and acidic residues" evidence="1">
    <location>
        <begin position="648"/>
        <end position="660"/>
    </location>
</feature>
<feature type="region of interest" description="Disordered" evidence="1">
    <location>
        <begin position="1076"/>
        <end position="1163"/>
    </location>
</feature>
<feature type="compositionally biased region" description="Polar residues" evidence="1">
    <location>
        <begin position="988"/>
        <end position="1005"/>
    </location>
</feature>
<dbReference type="Pfam" id="PF12520">
    <property type="entry name" value="DUF3723"/>
    <property type="match status" value="1"/>
</dbReference>
<feature type="compositionally biased region" description="Basic and acidic residues" evidence="1">
    <location>
        <begin position="924"/>
        <end position="942"/>
    </location>
</feature>
<comment type="caution">
    <text evidence="2">The sequence shown here is derived from an EMBL/GenBank/DDBJ whole genome shotgun (WGS) entry which is preliminary data.</text>
</comment>
<feature type="region of interest" description="Disordered" evidence="1">
    <location>
        <begin position="1269"/>
        <end position="1294"/>
    </location>
</feature>
<evidence type="ECO:0000256" key="1">
    <source>
        <dbReference type="SAM" id="MobiDB-lite"/>
    </source>
</evidence>
<dbReference type="InterPro" id="IPR022198">
    <property type="entry name" value="DUF3723"/>
</dbReference>
<feature type="compositionally biased region" description="Polar residues" evidence="1">
    <location>
        <begin position="1101"/>
        <end position="1112"/>
    </location>
</feature>
<feature type="compositionally biased region" description="Polar residues" evidence="1">
    <location>
        <begin position="402"/>
        <end position="434"/>
    </location>
</feature>
<feature type="compositionally biased region" description="Basic and acidic residues" evidence="1">
    <location>
        <begin position="365"/>
        <end position="394"/>
    </location>
</feature>
<feature type="compositionally biased region" description="Basic and acidic residues" evidence="1">
    <location>
        <begin position="529"/>
        <end position="552"/>
    </location>
</feature>
<feature type="region of interest" description="Disordered" evidence="1">
    <location>
        <begin position="918"/>
        <end position="1064"/>
    </location>
</feature>
<feature type="compositionally biased region" description="Basic residues" evidence="1">
    <location>
        <begin position="716"/>
        <end position="740"/>
    </location>
</feature>
<evidence type="ECO:0000313" key="3">
    <source>
        <dbReference type="Proteomes" id="UP000319663"/>
    </source>
</evidence>
<feature type="compositionally biased region" description="Basic and acidic residues" evidence="1">
    <location>
        <begin position="566"/>
        <end position="588"/>
    </location>
</feature>
<feature type="region of interest" description="Disordered" evidence="1">
    <location>
        <begin position="639"/>
        <end position="663"/>
    </location>
</feature>